<proteinExistence type="predicted"/>
<dbReference type="AlphaFoldDB" id="A0A427AQK6"/>
<gene>
    <name evidence="1" type="ORF">B296_00010802</name>
</gene>
<dbReference type="EMBL" id="AMZH03001666">
    <property type="protein sequence ID" value="RRT78487.1"/>
    <property type="molecule type" value="Genomic_DNA"/>
</dbReference>
<name>A0A427AQK6_ENSVE</name>
<protein>
    <submittedName>
        <fullName evidence="1">Uncharacterized protein</fullName>
    </submittedName>
</protein>
<sequence length="136" mass="15546">MLSERNFALRNEVLKLKSGVGSNAMVTTEKWVTNLEVEMKRLRAKVECLKAALGDTEQCCQALGDVEALQIEVKLAVAKAIPEYKVSWGFEFDMERTGRVTYEFECRVALERFWVKYPNLSVEEDLFTNCLKDANV</sequence>
<accession>A0A427AQK6</accession>
<evidence type="ECO:0000313" key="1">
    <source>
        <dbReference type="EMBL" id="RRT78487.1"/>
    </source>
</evidence>
<dbReference type="Proteomes" id="UP000287651">
    <property type="component" value="Unassembled WGS sequence"/>
</dbReference>
<evidence type="ECO:0000313" key="2">
    <source>
        <dbReference type="Proteomes" id="UP000287651"/>
    </source>
</evidence>
<comment type="caution">
    <text evidence="1">The sequence shown here is derived from an EMBL/GenBank/DDBJ whole genome shotgun (WGS) entry which is preliminary data.</text>
</comment>
<reference evidence="1 2" key="1">
    <citation type="journal article" date="2014" name="Agronomy (Basel)">
        <title>A Draft Genome Sequence for Ensete ventricosum, the Drought-Tolerant Tree Against Hunger.</title>
        <authorList>
            <person name="Harrison J."/>
            <person name="Moore K.A."/>
            <person name="Paszkiewicz K."/>
            <person name="Jones T."/>
            <person name="Grant M."/>
            <person name="Ambacheew D."/>
            <person name="Muzemil S."/>
            <person name="Studholme D.J."/>
        </authorList>
    </citation>
    <scope>NUCLEOTIDE SEQUENCE [LARGE SCALE GENOMIC DNA]</scope>
</reference>
<organism evidence="1 2">
    <name type="scientific">Ensete ventricosum</name>
    <name type="common">Abyssinian banana</name>
    <name type="synonym">Musa ensete</name>
    <dbReference type="NCBI Taxonomy" id="4639"/>
    <lineage>
        <taxon>Eukaryota</taxon>
        <taxon>Viridiplantae</taxon>
        <taxon>Streptophyta</taxon>
        <taxon>Embryophyta</taxon>
        <taxon>Tracheophyta</taxon>
        <taxon>Spermatophyta</taxon>
        <taxon>Magnoliopsida</taxon>
        <taxon>Liliopsida</taxon>
        <taxon>Zingiberales</taxon>
        <taxon>Musaceae</taxon>
        <taxon>Ensete</taxon>
    </lineage>
</organism>